<dbReference type="PANTHER" id="PTHR43065:SF49">
    <property type="entry name" value="HISTIDINE KINASE"/>
    <property type="match status" value="1"/>
</dbReference>
<dbReference type="Gene3D" id="1.10.287.130">
    <property type="match status" value="1"/>
</dbReference>
<dbReference type="Gene3D" id="3.30.565.10">
    <property type="entry name" value="Histidine kinase-like ATPase, C-terminal domain"/>
    <property type="match status" value="1"/>
</dbReference>
<dbReference type="InterPro" id="IPR005467">
    <property type="entry name" value="His_kinase_dom"/>
</dbReference>
<dbReference type="SMART" id="SM00388">
    <property type="entry name" value="HisKA"/>
    <property type="match status" value="1"/>
</dbReference>
<dbReference type="PANTHER" id="PTHR43065">
    <property type="entry name" value="SENSOR HISTIDINE KINASE"/>
    <property type="match status" value="1"/>
</dbReference>
<evidence type="ECO:0000259" key="8">
    <source>
        <dbReference type="PROSITE" id="PS50113"/>
    </source>
</evidence>
<dbReference type="InterPro" id="IPR036097">
    <property type="entry name" value="HisK_dim/P_sf"/>
</dbReference>
<dbReference type="SUPFAM" id="SSF55874">
    <property type="entry name" value="ATPase domain of HSP90 chaperone/DNA topoisomerase II/histidine kinase"/>
    <property type="match status" value="1"/>
</dbReference>
<sequence length="654" mass="71196">MITASLDQTSNRFELLVQSVTDYAIYMLDPAGLIISWNAGARRFKGYEAEEIVGQHFSRFYTPEDQAAGIPAIALHTAEHEGRFEAEGWRVRNDGSRFWATVVIDPIRDGDGRLLGFAKVTRDLTERRAAQEALRESEERFRMLVQSVTDYAIYMLDPVGTITSWNMGAERFKGYKADEILGQNFARFYSEEDRIAGLPSRALHTAATEGRFEAEGWRIRKDGTRFWAHVVLDPVRDDSGRLIGFAKITRDLTERMEAQKALDEARDAIVQTQKMDAIGKLTGGVAHDFNNLLAVIVGSLDLARQRLASGGDIARYLDNAMTAAERGATLTQRMLAFARKQELKLQGVDCTGLVRGMAELLRTTLGAAVAIETRFPAMLRTAHADPAQLELALLNLAVNARDAMPDGGRIVIDAAEVDVVESRRPDLQPGAYVRLSVIDEGEGMDAATLERAREPFFTTKGVGKGTGLGLSMVHGFAQQCGGSLTISSELGKGTTVSLWLPVAEPDIGAPLVVQLDEDPAETIPLVILAVDDDDLVLTNTAGMLEDLGHTVFQASSAQDALRILERGDVDLVVTDHAMPGMTGAQLADAIESLRPDLPVIIITGFAELPPHASRRPRLDKPFRQAELASAVACAGRDAAARRLLSAGDAIIPRL</sequence>
<dbReference type="InterPro" id="IPR001610">
    <property type="entry name" value="PAC"/>
</dbReference>
<feature type="modified residue" description="4-aspartylphosphate" evidence="4">
    <location>
        <position position="575"/>
    </location>
</feature>
<dbReference type="CDD" id="cd00082">
    <property type="entry name" value="HisKA"/>
    <property type="match status" value="1"/>
</dbReference>
<dbReference type="InterPro" id="IPR035965">
    <property type="entry name" value="PAS-like_dom_sf"/>
</dbReference>
<dbReference type="Pfam" id="PF02518">
    <property type="entry name" value="HATPase_c"/>
    <property type="match status" value="1"/>
</dbReference>
<feature type="domain" description="PAS" evidence="7">
    <location>
        <begin position="137"/>
        <end position="194"/>
    </location>
</feature>
<protein>
    <recommendedName>
        <fullName evidence="2">histidine kinase</fullName>
        <ecNumber evidence="2">2.7.13.3</ecNumber>
    </recommendedName>
</protein>
<keyword evidence="3 4" id="KW-0597">Phosphoprotein</keyword>
<evidence type="ECO:0000256" key="3">
    <source>
        <dbReference type="ARBA" id="ARBA00022553"/>
    </source>
</evidence>
<feature type="domain" description="Histidine kinase" evidence="5">
    <location>
        <begin position="284"/>
        <end position="504"/>
    </location>
</feature>
<dbReference type="Gene3D" id="3.30.450.20">
    <property type="entry name" value="PAS domain"/>
    <property type="match status" value="2"/>
</dbReference>
<dbReference type="InterPro" id="IPR011006">
    <property type="entry name" value="CheY-like_superfamily"/>
</dbReference>
<dbReference type="CDD" id="cd00130">
    <property type="entry name" value="PAS"/>
    <property type="match status" value="2"/>
</dbReference>
<accession>A0ABW3P7U8</accession>
<dbReference type="PROSITE" id="PS50113">
    <property type="entry name" value="PAC"/>
    <property type="match status" value="2"/>
</dbReference>
<dbReference type="InterPro" id="IPR000014">
    <property type="entry name" value="PAS"/>
</dbReference>
<evidence type="ECO:0000256" key="1">
    <source>
        <dbReference type="ARBA" id="ARBA00000085"/>
    </source>
</evidence>
<organism evidence="9 10">
    <name type="scientific">Sphingobium olei</name>
    <dbReference type="NCBI Taxonomy" id="420955"/>
    <lineage>
        <taxon>Bacteria</taxon>
        <taxon>Pseudomonadati</taxon>
        <taxon>Pseudomonadota</taxon>
        <taxon>Alphaproteobacteria</taxon>
        <taxon>Sphingomonadales</taxon>
        <taxon>Sphingomonadaceae</taxon>
        <taxon>Sphingobium</taxon>
    </lineage>
</organism>
<evidence type="ECO:0000259" key="5">
    <source>
        <dbReference type="PROSITE" id="PS50109"/>
    </source>
</evidence>
<dbReference type="InterPro" id="IPR003661">
    <property type="entry name" value="HisK_dim/P_dom"/>
</dbReference>
<gene>
    <name evidence="9" type="ORF">ACFQ24_21940</name>
</gene>
<dbReference type="SUPFAM" id="SSF52172">
    <property type="entry name" value="CheY-like"/>
    <property type="match status" value="1"/>
</dbReference>
<dbReference type="InterPro" id="IPR004358">
    <property type="entry name" value="Sig_transdc_His_kin-like_C"/>
</dbReference>
<dbReference type="Gene3D" id="3.40.50.2300">
    <property type="match status" value="1"/>
</dbReference>
<comment type="caution">
    <text evidence="9">The sequence shown here is derived from an EMBL/GenBank/DDBJ whole genome shotgun (WGS) entry which is preliminary data.</text>
</comment>
<evidence type="ECO:0000259" key="7">
    <source>
        <dbReference type="PROSITE" id="PS50112"/>
    </source>
</evidence>
<dbReference type="SMART" id="SM00448">
    <property type="entry name" value="REC"/>
    <property type="match status" value="1"/>
</dbReference>
<dbReference type="Proteomes" id="UP001597203">
    <property type="component" value="Unassembled WGS sequence"/>
</dbReference>
<dbReference type="InterPro" id="IPR036890">
    <property type="entry name" value="HATPase_C_sf"/>
</dbReference>
<feature type="domain" description="PAS" evidence="7">
    <location>
        <begin position="9"/>
        <end position="66"/>
    </location>
</feature>
<evidence type="ECO:0000256" key="2">
    <source>
        <dbReference type="ARBA" id="ARBA00012438"/>
    </source>
</evidence>
<dbReference type="SUPFAM" id="SSF47384">
    <property type="entry name" value="Homodimeric domain of signal transducing histidine kinase"/>
    <property type="match status" value="1"/>
</dbReference>
<proteinExistence type="predicted"/>
<dbReference type="EMBL" id="JBHTLS010000135">
    <property type="protein sequence ID" value="MFD1107539.1"/>
    <property type="molecule type" value="Genomic_DNA"/>
</dbReference>
<dbReference type="EC" id="2.7.13.3" evidence="2"/>
<feature type="domain" description="Response regulatory" evidence="6">
    <location>
        <begin position="526"/>
        <end position="635"/>
    </location>
</feature>
<dbReference type="SMART" id="SM00086">
    <property type="entry name" value="PAC"/>
    <property type="match status" value="2"/>
</dbReference>
<dbReference type="Pfam" id="PF13426">
    <property type="entry name" value="PAS_9"/>
    <property type="match status" value="2"/>
</dbReference>
<comment type="catalytic activity">
    <reaction evidence="1">
        <text>ATP + protein L-histidine = ADP + protein N-phospho-L-histidine.</text>
        <dbReference type="EC" id="2.7.13.3"/>
    </reaction>
</comment>
<evidence type="ECO:0000256" key="4">
    <source>
        <dbReference type="PROSITE-ProRule" id="PRU00169"/>
    </source>
</evidence>
<evidence type="ECO:0000259" key="6">
    <source>
        <dbReference type="PROSITE" id="PS50110"/>
    </source>
</evidence>
<dbReference type="Pfam" id="PF00072">
    <property type="entry name" value="Response_reg"/>
    <property type="match status" value="1"/>
</dbReference>
<dbReference type="InterPro" id="IPR003594">
    <property type="entry name" value="HATPase_dom"/>
</dbReference>
<dbReference type="SMART" id="SM00091">
    <property type="entry name" value="PAS"/>
    <property type="match status" value="2"/>
</dbReference>
<dbReference type="Pfam" id="PF00512">
    <property type="entry name" value="HisKA"/>
    <property type="match status" value="1"/>
</dbReference>
<name>A0ABW3P7U8_9SPHN</name>
<evidence type="ECO:0000313" key="10">
    <source>
        <dbReference type="Proteomes" id="UP001597203"/>
    </source>
</evidence>
<dbReference type="RefSeq" id="WP_380915176.1">
    <property type="nucleotide sequence ID" value="NZ_JBHTLS010000135.1"/>
</dbReference>
<reference evidence="10" key="1">
    <citation type="journal article" date="2019" name="Int. J. Syst. Evol. Microbiol.">
        <title>The Global Catalogue of Microorganisms (GCM) 10K type strain sequencing project: providing services to taxonomists for standard genome sequencing and annotation.</title>
        <authorList>
            <consortium name="The Broad Institute Genomics Platform"/>
            <consortium name="The Broad Institute Genome Sequencing Center for Infectious Disease"/>
            <person name="Wu L."/>
            <person name="Ma J."/>
        </authorList>
    </citation>
    <scope>NUCLEOTIDE SEQUENCE [LARGE SCALE GENOMIC DNA]</scope>
    <source>
        <strain evidence="10">CCUG 54329</strain>
    </source>
</reference>
<dbReference type="NCBIfam" id="TIGR00229">
    <property type="entry name" value="sensory_box"/>
    <property type="match status" value="2"/>
</dbReference>
<evidence type="ECO:0000313" key="9">
    <source>
        <dbReference type="EMBL" id="MFD1107539.1"/>
    </source>
</evidence>
<dbReference type="PROSITE" id="PS50110">
    <property type="entry name" value="RESPONSE_REGULATORY"/>
    <property type="match status" value="1"/>
</dbReference>
<dbReference type="PROSITE" id="PS50109">
    <property type="entry name" value="HIS_KIN"/>
    <property type="match status" value="1"/>
</dbReference>
<dbReference type="PRINTS" id="PR00344">
    <property type="entry name" value="BCTRLSENSOR"/>
</dbReference>
<dbReference type="InterPro" id="IPR000700">
    <property type="entry name" value="PAS-assoc_C"/>
</dbReference>
<dbReference type="PROSITE" id="PS50112">
    <property type="entry name" value="PAS"/>
    <property type="match status" value="2"/>
</dbReference>
<dbReference type="SMART" id="SM00387">
    <property type="entry name" value="HATPase_c"/>
    <property type="match status" value="1"/>
</dbReference>
<dbReference type="InterPro" id="IPR001789">
    <property type="entry name" value="Sig_transdc_resp-reg_receiver"/>
</dbReference>
<dbReference type="SUPFAM" id="SSF55785">
    <property type="entry name" value="PYP-like sensor domain (PAS domain)"/>
    <property type="match status" value="2"/>
</dbReference>
<feature type="domain" description="PAC" evidence="8">
    <location>
        <begin position="212"/>
        <end position="264"/>
    </location>
</feature>
<feature type="domain" description="PAC" evidence="8">
    <location>
        <begin position="84"/>
        <end position="136"/>
    </location>
</feature>
<keyword evidence="10" id="KW-1185">Reference proteome</keyword>